<evidence type="ECO:0000313" key="3">
    <source>
        <dbReference type="Proteomes" id="UP000792457"/>
    </source>
</evidence>
<evidence type="ECO:0000256" key="1">
    <source>
        <dbReference type="SAM" id="MobiDB-lite"/>
    </source>
</evidence>
<dbReference type="EMBL" id="KZ308360">
    <property type="protein sequence ID" value="KAG8228160.1"/>
    <property type="molecule type" value="Genomic_DNA"/>
</dbReference>
<keyword evidence="3" id="KW-1185">Reference proteome</keyword>
<accession>A0A8K0K4F6</accession>
<evidence type="ECO:0000313" key="2">
    <source>
        <dbReference type="EMBL" id="KAG8228160.1"/>
    </source>
</evidence>
<protein>
    <submittedName>
        <fullName evidence="2">Uncharacterized protein</fullName>
    </submittedName>
</protein>
<organism evidence="2 3">
    <name type="scientific">Ladona fulva</name>
    <name type="common">Scarce chaser dragonfly</name>
    <name type="synonym">Libellula fulva</name>
    <dbReference type="NCBI Taxonomy" id="123851"/>
    <lineage>
        <taxon>Eukaryota</taxon>
        <taxon>Metazoa</taxon>
        <taxon>Ecdysozoa</taxon>
        <taxon>Arthropoda</taxon>
        <taxon>Hexapoda</taxon>
        <taxon>Insecta</taxon>
        <taxon>Pterygota</taxon>
        <taxon>Palaeoptera</taxon>
        <taxon>Odonata</taxon>
        <taxon>Epiprocta</taxon>
        <taxon>Anisoptera</taxon>
        <taxon>Libelluloidea</taxon>
        <taxon>Libellulidae</taxon>
        <taxon>Ladona</taxon>
    </lineage>
</organism>
<proteinExistence type="predicted"/>
<sequence length="472" mass="53285">MMALPRVPINPCLNFGEPLENVCAAGLLHPGLKELFSKAYFSAHPSESLFYNEEISEKLYDESSSAAWIVTILKFGQGTVSVRLALKERLETGRWLLPLQVPPAAPLWLIRHFLGRLPTPLIFCSEIAEVDLEKWRRKWLRLSADCRIASYKLACRQKLHHPLQKRIASSLGDMKNEACLILFSLITLIRNLSYEFGSGWINSEAVRALVEFFTPAIMSRPYRPGYLTKDDRGLIALLEYLCCHFPEVKALCRVPNYGSRVKFSVEVPKHPSSENQETKSTTPPALKKILMEDLTQVFSKASSQNIQPQLKSKVQPFCGQPPANETEKTSAKEETQAIYQVSEPSNQTNHDEQTPVQKLEDYPAKVNEVSCNMKEDGQSCLQKEITLCSPEKVSSNIEEEQKFPEANQHSSCKNENEQIFCNSTIRKCQALKLAYKLRVQCLAWRLAGLFIDGVTSPISGIGYSKLTHDFIS</sequence>
<gene>
    <name evidence="2" type="ORF">J437_LFUL002814</name>
</gene>
<dbReference type="AlphaFoldDB" id="A0A8K0K4F6"/>
<dbReference type="OrthoDB" id="8123889at2759"/>
<dbReference type="Proteomes" id="UP000792457">
    <property type="component" value="Unassembled WGS sequence"/>
</dbReference>
<comment type="caution">
    <text evidence="2">The sequence shown here is derived from an EMBL/GenBank/DDBJ whole genome shotgun (WGS) entry which is preliminary data.</text>
</comment>
<name>A0A8K0K4F6_LADFU</name>
<feature type="compositionally biased region" description="Basic and acidic residues" evidence="1">
    <location>
        <begin position="325"/>
        <end position="335"/>
    </location>
</feature>
<reference evidence="2" key="1">
    <citation type="submission" date="2013-04" db="EMBL/GenBank/DDBJ databases">
        <authorList>
            <person name="Qu J."/>
            <person name="Murali S.C."/>
            <person name="Bandaranaike D."/>
            <person name="Bellair M."/>
            <person name="Blankenburg K."/>
            <person name="Chao H."/>
            <person name="Dinh H."/>
            <person name="Doddapaneni H."/>
            <person name="Downs B."/>
            <person name="Dugan-Rocha S."/>
            <person name="Elkadiri S."/>
            <person name="Gnanaolivu R.D."/>
            <person name="Hernandez B."/>
            <person name="Javaid M."/>
            <person name="Jayaseelan J.C."/>
            <person name="Lee S."/>
            <person name="Li M."/>
            <person name="Ming W."/>
            <person name="Munidasa M."/>
            <person name="Muniz J."/>
            <person name="Nguyen L."/>
            <person name="Ongeri F."/>
            <person name="Osuji N."/>
            <person name="Pu L.-L."/>
            <person name="Puazo M."/>
            <person name="Qu C."/>
            <person name="Quiroz J."/>
            <person name="Raj R."/>
            <person name="Weissenberger G."/>
            <person name="Xin Y."/>
            <person name="Zou X."/>
            <person name="Han Y."/>
            <person name="Richards S."/>
            <person name="Worley K."/>
            <person name="Muzny D."/>
            <person name="Gibbs R."/>
        </authorList>
    </citation>
    <scope>NUCLEOTIDE SEQUENCE</scope>
    <source>
        <strain evidence="2">Sampled in the wild</strain>
    </source>
</reference>
<feature type="region of interest" description="Disordered" evidence="1">
    <location>
        <begin position="311"/>
        <end position="335"/>
    </location>
</feature>
<reference evidence="2" key="2">
    <citation type="submission" date="2017-10" db="EMBL/GenBank/DDBJ databases">
        <title>Ladona fulva Genome sequencing and assembly.</title>
        <authorList>
            <person name="Murali S."/>
            <person name="Richards S."/>
            <person name="Bandaranaike D."/>
            <person name="Bellair M."/>
            <person name="Blankenburg K."/>
            <person name="Chao H."/>
            <person name="Dinh H."/>
            <person name="Doddapaneni H."/>
            <person name="Dugan-Rocha S."/>
            <person name="Elkadiri S."/>
            <person name="Gnanaolivu R."/>
            <person name="Hernandez B."/>
            <person name="Skinner E."/>
            <person name="Javaid M."/>
            <person name="Lee S."/>
            <person name="Li M."/>
            <person name="Ming W."/>
            <person name="Munidasa M."/>
            <person name="Muniz J."/>
            <person name="Nguyen L."/>
            <person name="Hughes D."/>
            <person name="Osuji N."/>
            <person name="Pu L.-L."/>
            <person name="Puazo M."/>
            <person name="Qu C."/>
            <person name="Quiroz J."/>
            <person name="Raj R."/>
            <person name="Weissenberger G."/>
            <person name="Xin Y."/>
            <person name="Zou X."/>
            <person name="Han Y."/>
            <person name="Worley K."/>
            <person name="Muzny D."/>
            <person name="Gibbs R."/>
        </authorList>
    </citation>
    <scope>NUCLEOTIDE SEQUENCE</scope>
    <source>
        <strain evidence="2">Sampled in the wild</strain>
    </source>
</reference>